<dbReference type="EMBL" id="CP097463">
    <property type="protein sequence ID" value="WAX56019.1"/>
    <property type="molecule type" value="Genomic_DNA"/>
</dbReference>
<dbReference type="Pfam" id="PF08241">
    <property type="entry name" value="Methyltransf_11"/>
    <property type="match status" value="1"/>
</dbReference>
<reference evidence="2" key="1">
    <citation type="submission" date="2022-05" db="EMBL/GenBank/DDBJ databases">
        <title>Jatrophihabitans sp. SB3-54 whole genome sequence.</title>
        <authorList>
            <person name="Suh M.K."/>
            <person name="Eom M.K."/>
            <person name="Kim J.S."/>
            <person name="Kim H.S."/>
            <person name="Do H.E."/>
            <person name="Shin Y.K."/>
            <person name="Lee J.-S."/>
        </authorList>
    </citation>
    <scope>NUCLEOTIDE SEQUENCE</scope>
    <source>
        <strain evidence="2">SB3-54</strain>
    </source>
</reference>
<evidence type="ECO:0000313" key="2">
    <source>
        <dbReference type="EMBL" id="WAX56019.1"/>
    </source>
</evidence>
<keyword evidence="2" id="KW-0489">Methyltransferase</keyword>
<keyword evidence="3" id="KW-1185">Reference proteome</keyword>
<evidence type="ECO:0000313" key="3">
    <source>
        <dbReference type="Proteomes" id="UP001164693"/>
    </source>
</evidence>
<protein>
    <submittedName>
        <fullName evidence="2">Class I SAM-dependent methyltransferase</fullName>
    </submittedName>
</protein>
<feature type="domain" description="Methyltransferase type 11" evidence="1">
    <location>
        <begin position="30"/>
        <end position="119"/>
    </location>
</feature>
<dbReference type="GO" id="GO:0032259">
    <property type="term" value="P:methylation"/>
    <property type="evidence" value="ECO:0007669"/>
    <property type="project" value="UniProtKB-KW"/>
</dbReference>
<dbReference type="Proteomes" id="UP001164693">
    <property type="component" value="Chromosome"/>
</dbReference>
<dbReference type="RefSeq" id="WP_269442545.1">
    <property type="nucleotide sequence ID" value="NZ_CP097463.1"/>
</dbReference>
<keyword evidence="2" id="KW-0808">Transferase</keyword>
<dbReference type="Gene3D" id="3.40.50.150">
    <property type="entry name" value="Vaccinia Virus protein VP39"/>
    <property type="match status" value="1"/>
</dbReference>
<organism evidence="2 3">
    <name type="scientific">Jatrophihabitans cynanchi</name>
    <dbReference type="NCBI Taxonomy" id="2944128"/>
    <lineage>
        <taxon>Bacteria</taxon>
        <taxon>Bacillati</taxon>
        <taxon>Actinomycetota</taxon>
        <taxon>Actinomycetes</taxon>
        <taxon>Jatrophihabitantales</taxon>
        <taxon>Jatrophihabitantaceae</taxon>
        <taxon>Jatrophihabitans</taxon>
    </lineage>
</organism>
<dbReference type="SUPFAM" id="SSF53335">
    <property type="entry name" value="S-adenosyl-L-methionine-dependent methyltransferases"/>
    <property type="match status" value="1"/>
</dbReference>
<sequence>MSPIDRLGVWLSGHRIRRTVGDLARQDVADFGCGFEAAFMRTVVSSVRSATLVDLALAEDLKAHPKITAIEGVLPEALEAITDASFDVILCMSVLEHLWDPQQALSEFRRLLRPGGVCAVNVPSWRGKRALEFSAFRLGLSPAAEMDDHKAYYDPSDLWPLLVRAGFLPHNIKCFRHKLTLNTFAICRN</sequence>
<gene>
    <name evidence="2" type="ORF">M6B22_15945</name>
</gene>
<name>A0ABY7JTY3_9ACTN</name>
<dbReference type="InterPro" id="IPR029063">
    <property type="entry name" value="SAM-dependent_MTases_sf"/>
</dbReference>
<dbReference type="CDD" id="cd02440">
    <property type="entry name" value="AdoMet_MTases"/>
    <property type="match status" value="1"/>
</dbReference>
<accession>A0ABY7JTY3</accession>
<dbReference type="GO" id="GO:0008168">
    <property type="term" value="F:methyltransferase activity"/>
    <property type="evidence" value="ECO:0007669"/>
    <property type="project" value="UniProtKB-KW"/>
</dbReference>
<proteinExistence type="predicted"/>
<dbReference type="InterPro" id="IPR013216">
    <property type="entry name" value="Methyltransf_11"/>
</dbReference>
<evidence type="ECO:0000259" key="1">
    <source>
        <dbReference type="Pfam" id="PF08241"/>
    </source>
</evidence>